<keyword evidence="1" id="KW-0677">Repeat</keyword>
<name>A0A8H7HLT2_9AGAM</name>
<dbReference type="PANTHER" id="PTHR10039:SF17">
    <property type="entry name" value="FUNGAL STAND N-TERMINAL GOODBYE DOMAIN-CONTAINING PROTEIN-RELATED"/>
    <property type="match status" value="1"/>
</dbReference>
<dbReference type="SUPFAM" id="SSF52540">
    <property type="entry name" value="P-loop containing nucleoside triphosphate hydrolases"/>
    <property type="match status" value="1"/>
</dbReference>
<dbReference type="AlphaFoldDB" id="A0A8H7HLT2"/>
<dbReference type="InterPro" id="IPR056884">
    <property type="entry name" value="NPHP3-like_N"/>
</dbReference>
<feature type="domain" description="Nephrocystin 3-like N-terminal" evidence="2">
    <location>
        <begin position="492"/>
        <end position="648"/>
    </location>
</feature>
<dbReference type="OrthoDB" id="538223at2759"/>
<dbReference type="Proteomes" id="UP000602905">
    <property type="component" value="Unassembled WGS sequence"/>
</dbReference>
<protein>
    <submittedName>
        <fullName evidence="3">Ribosomal large subunit assembly</fullName>
    </submittedName>
</protein>
<comment type="caution">
    <text evidence="3">The sequence shown here is derived from an EMBL/GenBank/DDBJ whole genome shotgun (WGS) entry which is preliminary data.</text>
</comment>
<evidence type="ECO:0000256" key="1">
    <source>
        <dbReference type="ARBA" id="ARBA00022737"/>
    </source>
</evidence>
<sequence length="922" mass="103165">MSKSNATVKGKEGIDRRLRSELMALSSTSGLLGPIGTVASILLDCFDAIKSQQDYEDLATDLAQLSESLVKRFGENTSNTMFGSVAGISKQMADEAMDVKNKTQRGVSTGRSLIEESDEDELMRHCRRIQSLFRQLQSIADEILIVRTCTSGRFATKPVESRNSDLAGVCSESREDRFVPCRLATDLPHRLASYTPSAAARLCVSFLSHTPSHKLRELVWAAHPRARLAVGRPRSTLAASQPRGFPNLTGLGLVAGEDERAEDKLWTLTLQQRAPHALTMHINQTRRALNWLRKAFCLGSPEPTDRAQGESRLVTSLKVLSNVSGAPNPLRSAATTLIDVFETIEEAGATEKQHDYKDSATDLAVSVESATEYFKQEGSYRRFRYISEIAKVIENEAARMKISMGPDALIRGPATAKLDKEEVMQHYRRIYSLFQQLKSELNAATWCMGNEMMVNTRAQQLYPASEAVFDSAISSDIGRRTCTEGTRTQVLDDLAKWASDPDAPSVFWMNGMAGTGKTTIATTFSQRLEHNNLLVASFFCTRTSPECRDVNRIVPTIANQLARYSPSFQRGLCDSLGVDPRTRSGITEEFELLLMGPLQEMDMAKIRSQVVVIDGLDECEDREVIGEILEMTFRYASQLPIKFFVTSRPIPEIVRIMGAHPGSSTVMLLHDIETLLVSADIELCLREGLAYIFPPVSDAVIKLLVEKSGVLFIYAAVLLRYVNRRRNGQDRSKSLLETPCSSWSEPVDLMYMGILQSASVDNEELWGRERDDIRMVIHMVVLAQEPIHAETIAILSNTNEHRRVEHALSLLLPIIRYSESTRLASTLHMSLQEFVFDQKRSGEYFCNVVEQIPVLARRCFQVMEDQLRMNICDLPSSFVPDDKVEDLQDRIEKNISPALVYVCRNWANHLPSAKTAFLHSTM</sequence>
<evidence type="ECO:0000313" key="4">
    <source>
        <dbReference type="Proteomes" id="UP000602905"/>
    </source>
</evidence>
<feature type="non-terminal residue" evidence="3">
    <location>
        <position position="1"/>
    </location>
</feature>
<dbReference type="InterPro" id="IPR027417">
    <property type="entry name" value="P-loop_NTPase"/>
</dbReference>
<evidence type="ECO:0000259" key="2">
    <source>
        <dbReference type="Pfam" id="PF24883"/>
    </source>
</evidence>
<reference evidence="3" key="1">
    <citation type="submission" date="2020-09" db="EMBL/GenBank/DDBJ databases">
        <title>Comparative genome analyses of four rice-infecting Rhizoctonia solani isolates reveal extensive enrichment of homogalacturonan modification genes.</title>
        <authorList>
            <person name="Lee D.-Y."/>
            <person name="Jeon J."/>
            <person name="Kim K.-T."/>
            <person name="Cheong K."/>
            <person name="Song H."/>
            <person name="Choi G."/>
            <person name="Ko J."/>
            <person name="Opiyo S.O."/>
            <person name="Zuo S."/>
            <person name="Madhav S."/>
            <person name="Lee Y.-H."/>
            <person name="Wang G.-L."/>
        </authorList>
    </citation>
    <scope>NUCLEOTIDE SEQUENCE</scope>
    <source>
        <strain evidence="3">AG1-IA WGL</strain>
    </source>
</reference>
<organism evidence="3 4">
    <name type="scientific">Rhizoctonia solani</name>
    <dbReference type="NCBI Taxonomy" id="456999"/>
    <lineage>
        <taxon>Eukaryota</taxon>
        <taxon>Fungi</taxon>
        <taxon>Dikarya</taxon>
        <taxon>Basidiomycota</taxon>
        <taxon>Agaricomycotina</taxon>
        <taxon>Agaricomycetes</taxon>
        <taxon>Cantharellales</taxon>
        <taxon>Ceratobasidiaceae</taxon>
        <taxon>Rhizoctonia</taxon>
    </lineage>
</organism>
<dbReference type="EMBL" id="JACYCD010000337">
    <property type="protein sequence ID" value="KAF8696492.1"/>
    <property type="molecule type" value="Genomic_DNA"/>
</dbReference>
<dbReference type="Gene3D" id="3.40.50.300">
    <property type="entry name" value="P-loop containing nucleotide triphosphate hydrolases"/>
    <property type="match status" value="1"/>
</dbReference>
<proteinExistence type="predicted"/>
<gene>
    <name evidence="3" type="ORF">RHS03_07853</name>
</gene>
<accession>A0A8H7HLT2</accession>
<dbReference type="PANTHER" id="PTHR10039">
    <property type="entry name" value="AMELOGENIN"/>
    <property type="match status" value="1"/>
</dbReference>
<evidence type="ECO:0000313" key="3">
    <source>
        <dbReference type="EMBL" id="KAF8696492.1"/>
    </source>
</evidence>
<dbReference type="Pfam" id="PF24883">
    <property type="entry name" value="NPHP3_N"/>
    <property type="match status" value="1"/>
</dbReference>